<protein>
    <submittedName>
        <fullName evidence="1">Uncharacterized protein</fullName>
    </submittedName>
</protein>
<proteinExistence type="predicted"/>
<dbReference type="Proteomes" id="UP000045840">
    <property type="component" value="Unassembled WGS sequence"/>
</dbReference>
<accession>A0A0T9RN10</accession>
<dbReference type="EMBL" id="CQAZ01000118">
    <property type="protein sequence ID" value="CNI72459.1"/>
    <property type="molecule type" value="Genomic_DNA"/>
</dbReference>
<gene>
    <name evidence="1" type="ORF">ERS008529_04756</name>
</gene>
<reference evidence="2" key="1">
    <citation type="submission" date="2015-03" db="EMBL/GenBank/DDBJ databases">
        <authorList>
            <consortium name="Pathogen Informatics"/>
        </authorList>
    </citation>
    <scope>NUCLEOTIDE SEQUENCE [LARGE SCALE GENOMIC DNA]</scope>
    <source>
        <strain evidence="2">A125KOH2</strain>
    </source>
</reference>
<evidence type="ECO:0000313" key="2">
    <source>
        <dbReference type="Proteomes" id="UP000045840"/>
    </source>
</evidence>
<dbReference type="RefSeq" id="WP_049615481.1">
    <property type="nucleotide sequence ID" value="NZ_CQAZ01000118.1"/>
</dbReference>
<dbReference type="AlphaFoldDB" id="A0A0T9RN10"/>
<evidence type="ECO:0000313" key="1">
    <source>
        <dbReference type="EMBL" id="CNI72459.1"/>
    </source>
</evidence>
<sequence>MKPEKIDYGQISEYFIINDGGINSALMKVEAQIYVVNRHGVYKRYLSRSAAINKLAQVMATSVYKRLGLAIREDDIYDAERKAWIRGNLLHDYIRCRERAIRHILRLMAKQREVDKWDKEHQRWIEVRDELYKRKPY</sequence>
<dbReference type="STRING" id="1288385.ERS137968_04946"/>
<organism evidence="1 2">
    <name type="scientific">Yersinia pekkanenii</name>
    <dbReference type="NCBI Taxonomy" id="1288385"/>
    <lineage>
        <taxon>Bacteria</taxon>
        <taxon>Pseudomonadati</taxon>
        <taxon>Pseudomonadota</taxon>
        <taxon>Gammaproteobacteria</taxon>
        <taxon>Enterobacterales</taxon>
        <taxon>Yersiniaceae</taxon>
        <taxon>Yersinia</taxon>
    </lineage>
</organism>
<name>A0A0T9RN10_9GAMM</name>